<dbReference type="PANTHER" id="PTHR42345">
    <property type="entry name" value="TPR_REGION DOMAIN-CONTAINING PROTEIN"/>
    <property type="match status" value="1"/>
</dbReference>
<proteinExistence type="predicted"/>
<dbReference type="Proteomes" id="UP000799436">
    <property type="component" value="Unassembled WGS sequence"/>
</dbReference>
<accession>A0A6G1LE44</accession>
<dbReference type="EMBL" id="ML995826">
    <property type="protein sequence ID" value="KAF2770434.1"/>
    <property type="molecule type" value="Genomic_DNA"/>
</dbReference>
<evidence type="ECO:0000313" key="2">
    <source>
        <dbReference type="EMBL" id="KAF2770434.1"/>
    </source>
</evidence>
<reference evidence="2" key="1">
    <citation type="journal article" date="2020" name="Stud. Mycol.">
        <title>101 Dothideomycetes genomes: a test case for predicting lifestyles and emergence of pathogens.</title>
        <authorList>
            <person name="Haridas S."/>
            <person name="Albert R."/>
            <person name="Binder M."/>
            <person name="Bloem J."/>
            <person name="Labutti K."/>
            <person name="Salamov A."/>
            <person name="Andreopoulos B."/>
            <person name="Baker S."/>
            <person name="Barry K."/>
            <person name="Bills G."/>
            <person name="Bluhm B."/>
            <person name="Cannon C."/>
            <person name="Castanera R."/>
            <person name="Culley D."/>
            <person name="Daum C."/>
            <person name="Ezra D."/>
            <person name="Gonzalez J."/>
            <person name="Henrissat B."/>
            <person name="Kuo A."/>
            <person name="Liang C."/>
            <person name="Lipzen A."/>
            <person name="Lutzoni F."/>
            <person name="Magnuson J."/>
            <person name="Mondo S."/>
            <person name="Nolan M."/>
            <person name="Ohm R."/>
            <person name="Pangilinan J."/>
            <person name="Park H.-J."/>
            <person name="Ramirez L."/>
            <person name="Alfaro M."/>
            <person name="Sun H."/>
            <person name="Tritt A."/>
            <person name="Yoshinaga Y."/>
            <person name="Zwiers L.-H."/>
            <person name="Turgeon B."/>
            <person name="Goodwin S."/>
            <person name="Spatafora J."/>
            <person name="Crous P."/>
            <person name="Grigoriev I."/>
        </authorList>
    </citation>
    <scope>NUCLEOTIDE SEQUENCE</scope>
    <source>
        <strain evidence="2">CBS 116005</strain>
    </source>
</reference>
<dbReference type="AlphaFoldDB" id="A0A6G1LE44"/>
<sequence>MRLRPPFGKRSQTLVEDESKGVKTEPQATSTGNGSSSRKQPRRAATSPALQLHQRDTVQKQSKKRTMQDFFRSLRPFNAAAWQMPAKAQNDHRSRVSKPHASSSRRNSRHALPHDPSRSRSRRSFDISDDVLDRLMGPPKSVKEVGGRDSIQSDQFLLKQRIKASSRKASANGNLASSGLTQAQRDRRVLSAEEVDQLLSGTPCFSVIDGRPRVTSKGDDEVSGADWSRLGHETFSLCTLDERVNRKRDTREEGTQEVPNMLSANGLDPGTVGFEHFLQVPLADSNALPDELDCFERRRLLVNKADQVGLREVSVEALIDRLVELRDLRVLQHKHEEDGSMFLNDRRIEEMGEDLFRRLVDAELGISAAGTGSVTMRTQVEALQKVLNEEEVWYNFSQPVWRLRVGELLFAEQDDLSNERETPSDRDLLLLQITLAAELLLRLDALHDLAKQHKSSPAISEDDREVTSVVPTLKIQWDLVLAQRFLDNLDIFANVQDGINKTTNRASLFSANSFFTAKTSARDSDPAVEPVFHPKRAEKQLDGLVHFAEAICWPHAREVKDLLVPTLSVDEAVVAEVKGLQPPERRASRMSGLSVYATPLSSPTLTPPLPDLPEQYAVLAASTKNGSDASFLEQKPCKLLSRSRVISEHKVQLQPAGLPKVGGAFRSMNWLSRSWLSGLVLPGDSAGHLLLGGLLENSPDALRILGDVAYLQDGFQYAEYVYWSKKNVLGRVLAPSKGAKECIGWISLLTERMLKGSEIKDGWIRLDVKDAPSSDVVRSRIQDHQAVASDSDPLCGLETGKLQAGDFVWPLDGPPVMGNEVKYHGLSLRERSISGQRLSSATDLTKQFMAEGSNSAPGQKKPESSVAKLTFGSPINSKLAKLELLILYDVQFITSYPCHPQSARSLPNSRPLSIIKCGSKAASSVAGSEDLASTDSVRALGTTQPNAHSSGYTFSLKNIEKELPPPPAHALHINYTFEVVPVATLLSAYPESKPRAVSRAEERPKTAVAEEVVVLDCRGTEDLELLARAWCAKVGENALVGKSGRTCLACCVREARALGVCVVIRT</sequence>
<feature type="compositionally biased region" description="Polar residues" evidence="1">
    <location>
        <begin position="26"/>
        <end position="38"/>
    </location>
</feature>
<evidence type="ECO:0000256" key="1">
    <source>
        <dbReference type="SAM" id="MobiDB-lite"/>
    </source>
</evidence>
<feature type="region of interest" description="Disordered" evidence="1">
    <location>
        <begin position="84"/>
        <end position="148"/>
    </location>
</feature>
<organism evidence="2 3">
    <name type="scientific">Teratosphaeria nubilosa</name>
    <dbReference type="NCBI Taxonomy" id="161662"/>
    <lineage>
        <taxon>Eukaryota</taxon>
        <taxon>Fungi</taxon>
        <taxon>Dikarya</taxon>
        <taxon>Ascomycota</taxon>
        <taxon>Pezizomycotina</taxon>
        <taxon>Dothideomycetes</taxon>
        <taxon>Dothideomycetidae</taxon>
        <taxon>Mycosphaerellales</taxon>
        <taxon>Teratosphaeriaceae</taxon>
        <taxon>Teratosphaeria</taxon>
    </lineage>
</organism>
<feature type="compositionally biased region" description="Basic and acidic residues" evidence="1">
    <location>
        <begin position="112"/>
        <end position="126"/>
    </location>
</feature>
<evidence type="ECO:0000313" key="3">
    <source>
        <dbReference type="Proteomes" id="UP000799436"/>
    </source>
</evidence>
<dbReference type="OrthoDB" id="5420387at2759"/>
<gene>
    <name evidence="2" type="ORF">EJ03DRAFT_67810</name>
</gene>
<keyword evidence="3" id="KW-1185">Reference proteome</keyword>
<name>A0A6G1LE44_9PEZI</name>
<dbReference type="PANTHER" id="PTHR42345:SF2">
    <property type="entry name" value="HELICASE-LIKE PROTEIN"/>
    <property type="match status" value="1"/>
</dbReference>
<feature type="region of interest" description="Disordered" evidence="1">
    <location>
        <begin position="1"/>
        <end position="65"/>
    </location>
</feature>
<protein>
    <submittedName>
        <fullName evidence="2">Uncharacterized protein</fullName>
    </submittedName>
</protein>